<name>A0A2Z2U825_9CAUD</name>
<keyword evidence="3" id="KW-1185">Reference proteome</keyword>
<sequence>MTAIDWGLFLVGILVGLSIGELITFCWLWPILLKIFK</sequence>
<protein>
    <submittedName>
        <fullName evidence="2">Uncharacterized protein</fullName>
    </submittedName>
</protein>
<accession>A0A2Z2U825</accession>
<dbReference type="Proteomes" id="UP000260452">
    <property type="component" value="Genome"/>
</dbReference>
<reference evidence="2 3" key="1">
    <citation type="submission" date="2017-09" db="EMBL/GenBank/DDBJ databases">
        <title>Genome sequence and analysis of a bacteriophage of Lactobacillus brevis.</title>
        <authorList>
            <person name="Yu M."/>
            <person name="Qi R."/>
            <person name="Jiang X."/>
            <person name="Tang T."/>
            <person name="Qiao X."/>
            <person name="Jiang Y."/>
            <person name="Tang L."/>
            <person name="Wang L."/>
            <person name="Xu Y."/>
            <person name="Li Y."/>
        </authorList>
    </citation>
    <scope>NUCLEOTIDE SEQUENCE [LARGE SCALE GENOMIC DNA]</scope>
</reference>
<evidence type="ECO:0000256" key="1">
    <source>
        <dbReference type="SAM" id="Phobius"/>
    </source>
</evidence>
<proteinExistence type="predicted"/>
<evidence type="ECO:0000313" key="2">
    <source>
        <dbReference type="EMBL" id="ATN94191.1"/>
    </source>
</evidence>
<dbReference type="EMBL" id="MG020111">
    <property type="protein sequence ID" value="ATN94191.1"/>
    <property type="molecule type" value="Genomic_DNA"/>
</dbReference>
<keyword evidence="1" id="KW-0812">Transmembrane</keyword>
<keyword evidence="1" id="KW-1133">Transmembrane helix</keyword>
<feature type="transmembrane region" description="Helical" evidence="1">
    <location>
        <begin position="6"/>
        <end position="32"/>
    </location>
</feature>
<keyword evidence="1" id="KW-0472">Membrane</keyword>
<gene>
    <name evidence="2" type="ORF">Lb_27</name>
</gene>
<organism evidence="2 3">
    <name type="scientific">Lactobacillus phage Lb</name>
    <dbReference type="NCBI Taxonomy" id="2048517"/>
    <lineage>
        <taxon>Viruses</taxon>
        <taxon>Duplodnaviria</taxon>
        <taxon>Heunggongvirae</taxon>
        <taxon>Uroviricota</taxon>
        <taxon>Caudoviricetes</taxon>
        <taxon>Heilongjiangvirus</taxon>
        <taxon>Heilongjiangvirus Lb</taxon>
    </lineage>
</organism>
<evidence type="ECO:0000313" key="3">
    <source>
        <dbReference type="Proteomes" id="UP000260452"/>
    </source>
</evidence>